<evidence type="ECO:0000313" key="2">
    <source>
        <dbReference type="EMBL" id="KAF9667468.1"/>
    </source>
</evidence>
<accession>A0A835JC81</accession>
<reference evidence="2 3" key="1">
    <citation type="submission" date="2020-10" db="EMBL/GenBank/DDBJ databases">
        <title>Plant Genome Project.</title>
        <authorList>
            <person name="Zhang R.-G."/>
        </authorList>
    </citation>
    <scope>NUCLEOTIDE SEQUENCE [LARGE SCALE GENOMIC DNA]</scope>
    <source>
        <strain evidence="2">FAFU-HL-1</strain>
        <tissue evidence="2">Leaf</tissue>
    </source>
</reference>
<feature type="region of interest" description="Disordered" evidence="1">
    <location>
        <begin position="1"/>
        <end position="86"/>
    </location>
</feature>
<feature type="region of interest" description="Disordered" evidence="1">
    <location>
        <begin position="111"/>
        <end position="173"/>
    </location>
</feature>
<evidence type="ECO:0000256" key="1">
    <source>
        <dbReference type="SAM" id="MobiDB-lite"/>
    </source>
</evidence>
<protein>
    <submittedName>
        <fullName evidence="2">Uncharacterized protein</fullName>
    </submittedName>
</protein>
<dbReference type="Proteomes" id="UP000657918">
    <property type="component" value="Unassembled WGS sequence"/>
</dbReference>
<sequence>MGSAMPTQQQPGPGGANVFRHSQSMGSAMPTQQPQQQPGPGGVNVFSHSLSMGSAMPRQQQQQPPQEASYQQLNRGPNGSGNGTAIDTMVLGFVAGAAQQAGQMVVQSVINPGADGDSVGNNNNCDPNDGKGLVDVTATKANFPQIDTPGPKVQAHSTSGSKKPPPDNINKIL</sequence>
<gene>
    <name evidence="2" type="ORF">SADUNF_Sadunf15G0026200</name>
</gene>
<dbReference type="AlphaFoldDB" id="A0A835JC81"/>
<evidence type="ECO:0000313" key="3">
    <source>
        <dbReference type="Proteomes" id="UP000657918"/>
    </source>
</evidence>
<feature type="compositionally biased region" description="Polar residues" evidence="1">
    <location>
        <begin position="1"/>
        <end position="11"/>
    </location>
</feature>
<feature type="compositionally biased region" description="Polar residues" evidence="1">
    <location>
        <begin position="20"/>
        <end position="31"/>
    </location>
</feature>
<feature type="compositionally biased region" description="Polar residues" evidence="1">
    <location>
        <begin position="68"/>
        <end position="77"/>
    </location>
</feature>
<proteinExistence type="predicted"/>
<comment type="caution">
    <text evidence="2">The sequence shown here is derived from an EMBL/GenBank/DDBJ whole genome shotgun (WGS) entry which is preliminary data.</text>
</comment>
<dbReference type="EMBL" id="JADGMS010000015">
    <property type="protein sequence ID" value="KAF9667468.1"/>
    <property type="molecule type" value="Genomic_DNA"/>
</dbReference>
<organism evidence="2 3">
    <name type="scientific">Salix dunnii</name>
    <dbReference type="NCBI Taxonomy" id="1413687"/>
    <lineage>
        <taxon>Eukaryota</taxon>
        <taxon>Viridiplantae</taxon>
        <taxon>Streptophyta</taxon>
        <taxon>Embryophyta</taxon>
        <taxon>Tracheophyta</taxon>
        <taxon>Spermatophyta</taxon>
        <taxon>Magnoliopsida</taxon>
        <taxon>eudicotyledons</taxon>
        <taxon>Gunneridae</taxon>
        <taxon>Pentapetalae</taxon>
        <taxon>rosids</taxon>
        <taxon>fabids</taxon>
        <taxon>Malpighiales</taxon>
        <taxon>Salicaceae</taxon>
        <taxon>Saliceae</taxon>
        <taxon>Salix</taxon>
    </lineage>
</organism>
<keyword evidence="3" id="KW-1185">Reference proteome</keyword>
<name>A0A835JC81_9ROSI</name>